<dbReference type="EMBL" id="CP016027">
    <property type="protein sequence ID" value="ANJ67601.1"/>
    <property type="molecule type" value="Genomic_DNA"/>
</dbReference>
<accession>A0A191ZI77</accession>
<dbReference type="Gene3D" id="3.40.1260.10">
    <property type="entry name" value="DsrEFH-like"/>
    <property type="match status" value="1"/>
</dbReference>
<dbReference type="STRING" id="1860122.A9404_09555"/>
<proteinExistence type="predicted"/>
<dbReference type="KEGG" id="haz:A9404_09555"/>
<dbReference type="Proteomes" id="UP000078596">
    <property type="component" value="Chromosome"/>
</dbReference>
<gene>
    <name evidence="2" type="ORF">A9404_09555</name>
</gene>
<protein>
    <submittedName>
        <fullName evidence="2">Uncharacterized protein</fullName>
    </submittedName>
</protein>
<dbReference type="Pfam" id="PF02635">
    <property type="entry name" value="DsrE"/>
    <property type="match status" value="1"/>
</dbReference>
<evidence type="ECO:0000313" key="3">
    <source>
        <dbReference type="Proteomes" id="UP000078596"/>
    </source>
</evidence>
<dbReference type="PANTHER" id="PTHR37691:SF1">
    <property type="entry name" value="BLR3518 PROTEIN"/>
    <property type="match status" value="1"/>
</dbReference>
<feature type="chain" id="PRO_5008250410" evidence="1">
    <location>
        <begin position="24"/>
        <end position="149"/>
    </location>
</feature>
<feature type="signal peptide" evidence="1">
    <location>
        <begin position="1"/>
        <end position="23"/>
    </location>
</feature>
<sequence length="149" mass="16245">MKRIISASILAFLGLFLFHGASAVAGSDTMKRAVVYHLDSADLDHEKATLRNINNHINSPSGPTTQIELVIHGGGINLLTAAKKDEQLQASIDGLKMNGVKIKVCNNTLKSKKLDYKTDLYDVHGEDIVPSGVAYLADKQFEGWAYIHP</sequence>
<reference evidence="2 3" key="1">
    <citation type="submission" date="2016-06" db="EMBL/GenBank/DDBJ databases">
        <title>Insight into the functional genes involving in sulfur oxidation in Pearl River water.</title>
        <authorList>
            <person name="Luo J."/>
            <person name="Tan X."/>
            <person name="Lin W."/>
        </authorList>
    </citation>
    <scope>NUCLEOTIDE SEQUENCE [LARGE SCALE GENOMIC DNA]</scope>
    <source>
        <strain evidence="2 3">LS2</strain>
    </source>
</reference>
<name>A0A191ZI77_9GAMM</name>
<dbReference type="RefSeq" id="WP_066100789.1">
    <property type="nucleotide sequence ID" value="NZ_CP016027.1"/>
</dbReference>
<dbReference type="OrthoDB" id="14053at2"/>
<organism evidence="2 3">
    <name type="scientific">Halothiobacillus diazotrophicus</name>
    <dbReference type="NCBI Taxonomy" id="1860122"/>
    <lineage>
        <taxon>Bacteria</taxon>
        <taxon>Pseudomonadati</taxon>
        <taxon>Pseudomonadota</taxon>
        <taxon>Gammaproteobacteria</taxon>
        <taxon>Chromatiales</taxon>
        <taxon>Halothiobacillaceae</taxon>
        <taxon>Halothiobacillus</taxon>
    </lineage>
</organism>
<dbReference type="SUPFAM" id="SSF75169">
    <property type="entry name" value="DsrEFH-like"/>
    <property type="match status" value="1"/>
</dbReference>
<dbReference type="PANTHER" id="PTHR37691">
    <property type="entry name" value="BLR3518 PROTEIN"/>
    <property type="match status" value="1"/>
</dbReference>
<dbReference type="AlphaFoldDB" id="A0A191ZI77"/>
<keyword evidence="3" id="KW-1185">Reference proteome</keyword>
<dbReference type="InterPro" id="IPR027396">
    <property type="entry name" value="DsrEFH-like"/>
</dbReference>
<evidence type="ECO:0000256" key="1">
    <source>
        <dbReference type="SAM" id="SignalP"/>
    </source>
</evidence>
<dbReference type="InterPro" id="IPR003787">
    <property type="entry name" value="Sulphur_relay_DsrE/F-like"/>
</dbReference>
<evidence type="ECO:0000313" key="2">
    <source>
        <dbReference type="EMBL" id="ANJ67601.1"/>
    </source>
</evidence>
<keyword evidence="1" id="KW-0732">Signal</keyword>